<proteinExistence type="predicted"/>
<feature type="region of interest" description="Disordered" evidence="1">
    <location>
        <begin position="18"/>
        <end position="94"/>
    </location>
</feature>
<organism evidence="2 3">
    <name type="scientific">Aphanomyces astaci</name>
    <name type="common">Crayfish plague agent</name>
    <dbReference type="NCBI Taxonomy" id="112090"/>
    <lineage>
        <taxon>Eukaryota</taxon>
        <taxon>Sar</taxon>
        <taxon>Stramenopiles</taxon>
        <taxon>Oomycota</taxon>
        <taxon>Saprolegniomycetes</taxon>
        <taxon>Saprolegniales</taxon>
        <taxon>Verrucalvaceae</taxon>
        <taxon>Aphanomyces</taxon>
    </lineage>
</organism>
<dbReference type="Proteomes" id="UP000284702">
    <property type="component" value="Unassembled WGS sequence"/>
</dbReference>
<gene>
    <name evidence="2" type="ORF">B5M09_005826</name>
</gene>
<dbReference type="EMBL" id="MZMZ02002373">
    <property type="protein sequence ID" value="RQM26135.1"/>
    <property type="molecule type" value="Genomic_DNA"/>
</dbReference>
<reference evidence="2" key="1">
    <citation type="submission" date="2018-07" db="EMBL/GenBank/DDBJ databases">
        <title>Annotation of Aphanomyces astaci genome assembly.</title>
        <authorList>
            <person name="Studholme D.J."/>
        </authorList>
    </citation>
    <scope>NUCLEOTIDE SEQUENCE [LARGE SCALE GENOMIC DNA]</scope>
    <source>
        <strain evidence="2">Pc</strain>
    </source>
</reference>
<keyword evidence="3" id="KW-1185">Reference proteome</keyword>
<evidence type="ECO:0000256" key="1">
    <source>
        <dbReference type="SAM" id="MobiDB-lite"/>
    </source>
</evidence>
<name>A0A425DA65_APHAT</name>
<sequence>MTESDRIIIAVPGPDKITPFQFHTPVPIEMDGNEDKSLHDNDDNEEADDYNDIADDDDVADDLTEITDNSLPEDDVADMEDKENEKKDVDTNRC</sequence>
<protein>
    <submittedName>
        <fullName evidence="2">Uncharacterized protein</fullName>
    </submittedName>
</protein>
<dbReference type="VEuPathDB" id="FungiDB:H257_04828"/>
<evidence type="ECO:0000313" key="3">
    <source>
        <dbReference type="Proteomes" id="UP000284702"/>
    </source>
</evidence>
<feature type="compositionally biased region" description="Acidic residues" evidence="1">
    <location>
        <begin position="42"/>
        <end position="82"/>
    </location>
</feature>
<dbReference type="AlphaFoldDB" id="A0A425DA65"/>
<comment type="caution">
    <text evidence="2">The sequence shown here is derived from an EMBL/GenBank/DDBJ whole genome shotgun (WGS) entry which is preliminary data.</text>
</comment>
<accession>A0A425DA65</accession>
<evidence type="ECO:0000313" key="2">
    <source>
        <dbReference type="EMBL" id="RQM26135.1"/>
    </source>
</evidence>
<feature type="compositionally biased region" description="Basic and acidic residues" evidence="1">
    <location>
        <begin position="83"/>
        <end position="94"/>
    </location>
</feature>